<dbReference type="InterPro" id="IPR010233">
    <property type="entry name" value="UbiG_MeTrfase"/>
</dbReference>
<evidence type="ECO:0000256" key="1">
    <source>
        <dbReference type="ARBA" id="ARBA00022603"/>
    </source>
</evidence>
<dbReference type="NCBIfam" id="TIGR01983">
    <property type="entry name" value="UbiG"/>
    <property type="match status" value="1"/>
</dbReference>
<dbReference type="PANTHER" id="PTHR43464">
    <property type="entry name" value="METHYLTRANSFERASE"/>
    <property type="match status" value="1"/>
</dbReference>
<comment type="caution">
    <text evidence="5">The sequence shown here is derived from an EMBL/GenBank/DDBJ whole genome shotgun (WGS) entry which is preliminary data.</text>
</comment>
<protein>
    <submittedName>
        <fullName evidence="5">3-demethylubiquinone-9 3-O-methyltransferase</fullName>
    </submittedName>
</protein>
<keyword evidence="4" id="KW-0949">S-adenosyl-L-methionine</keyword>
<reference evidence="5 6" key="1">
    <citation type="journal article" date="2017" name="Nat. Commun.">
        <title>In situ click chemistry generation of cyclooxygenase-2 inhibitors.</title>
        <authorList>
            <person name="Bhardwaj A."/>
            <person name="Kaur J."/>
            <person name="Wuest M."/>
            <person name="Wuest F."/>
        </authorList>
    </citation>
    <scope>NUCLEOTIDE SEQUENCE [LARGE SCALE GENOMIC DNA]</scope>
    <source>
        <strain evidence="5">S2_018_000_R2_106</strain>
    </source>
</reference>
<keyword evidence="5" id="KW-0830">Ubiquinone</keyword>
<dbReference type="GO" id="GO:0032259">
    <property type="term" value="P:methylation"/>
    <property type="evidence" value="ECO:0007669"/>
    <property type="project" value="UniProtKB-KW"/>
</dbReference>
<keyword evidence="2 5" id="KW-0808">Transferase</keyword>
<dbReference type="PANTHER" id="PTHR43464:SF19">
    <property type="entry name" value="UBIQUINONE BIOSYNTHESIS O-METHYLTRANSFERASE, MITOCHONDRIAL"/>
    <property type="match status" value="1"/>
</dbReference>
<dbReference type="InterPro" id="IPR029063">
    <property type="entry name" value="SAM-dependent_MTases_sf"/>
</dbReference>
<dbReference type="SUPFAM" id="SSF53335">
    <property type="entry name" value="S-adenosyl-L-methionine-dependent methyltransferases"/>
    <property type="match status" value="1"/>
</dbReference>
<proteinExistence type="predicted"/>
<dbReference type="Gene3D" id="3.40.50.150">
    <property type="entry name" value="Vaccinia Virus protein VP39"/>
    <property type="match status" value="1"/>
</dbReference>
<dbReference type="Proteomes" id="UP000320948">
    <property type="component" value="Unassembled WGS sequence"/>
</dbReference>
<accession>A0A6N4REX5</accession>
<keyword evidence="3" id="KW-0831">Ubiquinone biosynthesis</keyword>
<organism evidence="5 6">
    <name type="scientific">Blastochloris viridis</name>
    <name type="common">Rhodopseudomonas viridis</name>
    <dbReference type="NCBI Taxonomy" id="1079"/>
    <lineage>
        <taxon>Bacteria</taxon>
        <taxon>Pseudomonadati</taxon>
        <taxon>Pseudomonadota</taxon>
        <taxon>Alphaproteobacteria</taxon>
        <taxon>Hyphomicrobiales</taxon>
        <taxon>Blastochloridaceae</taxon>
        <taxon>Blastochloris</taxon>
    </lineage>
</organism>
<evidence type="ECO:0000313" key="6">
    <source>
        <dbReference type="Proteomes" id="UP000320948"/>
    </source>
</evidence>
<dbReference type="GO" id="GO:0061542">
    <property type="term" value="F:3-demethylubiquinol 3-O-methyltransferase activity"/>
    <property type="evidence" value="ECO:0007669"/>
    <property type="project" value="InterPro"/>
</dbReference>
<evidence type="ECO:0000256" key="3">
    <source>
        <dbReference type="ARBA" id="ARBA00022688"/>
    </source>
</evidence>
<evidence type="ECO:0000256" key="4">
    <source>
        <dbReference type="ARBA" id="ARBA00022691"/>
    </source>
</evidence>
<dbReference type="AlphaFoldDB" id="A0A6N4REX5"/>
<evidence type="ECO:0000313" key="5">
    <source>
        <dbReference type="EMBL" id="TKW61544.1"/>
    </source>
</evidence>
<evidence type="ECO:0000256" key="2">
    <source>
        <dbReference type="ARBA" id="ARBA00022679"/>
    </source>
</evidence>
<dbReference type="CDD" id="cd02440">
    <property type="entry name" value="AdoMet_MTases"/>
    <property type="match status" value="1"/>
</dbReference>
<dbReference type="Pfam" id="PF13489">
    <property type="entry name" value="Methyltransf_23"/>
    <property type="match status" value="1"/>
</dbReference>
<keyword evidence="1 5" id="KW-0489">Methyltransferase</keyword>
<sequence>MENIHTYHTIHLPFQMSVSMRQTCRLRAYGAMCLIYPNIARLFSPKCAQTLDTFRQTRNTAALMARKKLMQTLSIAQISAALRHPRDRRDIYQDYNTLRQRYILEQAAKHFKLRDDDPAPLYGKTLLDVGCGESPIGQFLALSGADITAIDSDPAIVAQAEASAISFGAPITFHAVGPEKLLNTSKFDIILALDIIEDAPDAAKLVWVLKQILAPGGLIIFSHINRNFKAWLYHVLMSSYIYRRTRPGSRIFRRFHKPQQLASMCHKAGLKLIHVQGLKYSLKKQVWMTSHSARTRYLATAISADSKR</sequence>
<name>A0A6N4REX5_BLAVI</name>
<dbReference type="GO" id="GO:0010420">
    <property type="term" value="F:polyprenyldihydroxybenzoate methyltransferase activity"/>
    <property type="evidence" value="ECO:0007669"/>
    <property type="project" value="InterPro"/>
</dbReference>
<dbReference type="EMBL" id="VAFM01000001">
    <property type="protein sequence ID" value="TKW61544.1"/>
    <property type="molecule type" value="Genomic_DNA"/>
</dbReference>
<gene>
    <name evidence="5" type="primary">ubiG</name>
    <name evidence="5" type="ORF">DI628_02665</name>
</gene>